<dbReference type="PANTHER" id="PTHR12197">
    <property type="entry name" value="HISTONE-LYSINE N-METHYLTRANSFERASE SMYD"/>
    <property type="match status" value="1"/>
</dbReference>
<protein>
    <recommendedName>
        <fullName evidence="5">MYND-type domain-containing protein</fullName>
    </recommendedName>
</protein>
<dbReference type="AlphaFoldDB" id="A0A7R9BIS1"/>
<evidence type="ECO:0000256" key="1">
    <source>
        <dbReference type="ARBA" id="ARBA00022723"/>
    </source>
</evidence>
<dbReference type="Gene3D" id="6.10.140.2220">
    <property type="match status" value="2"/>
</dbReference>
<dbReference type="Pfam" id="PF01753">
    <property type="entry name" value="zf-MYND"/>
    <property type="match status" value="2"/>
</dbReference>
<name>A0A7R9BIS1_9CRUS</name>
<dbReference type="SUPFAM" id="SSF144232">
    <property type="entry name" value="HIT/MYND zinc finger-like"/>
    <property type="match status" value="2"/>
</dbReference>
<evidence type="ECO:0000256" key="2">
    <source>
        <dbReference type="ARBA" id="ARBA00022771"/>
    </source>
</evidence>
<evidence type="ECO:0000256" key="4">
    <source>
        <dbReference type="PROSITE-ProRule" id="PRU00134"/>
    </source>
</evidence>
<dbReference type="GO" id="GO:0005634">
    <property type="term" value="C:nucleus"/>
    <property type="evidence" value="ECO:0007669"/>
    <property type="project" value="TreeGrafter"/>
</dbReference>
<gene>
    <name evidence="6" type="ORF">NMOB1V02_LOCUS3114</name>
</gene>
<dbReference type="InterPro" id="IPR046341">
    <property type="entry name" value="SET_dom_sf"/>
</dbReference>
<dbReference type="OrthoDB" id="265717at2759"/>
<sequence>MNTVSSGVKRFKRGDMLADVMPFAFVTLPHAGHEICDHCAETAVADFRCLECHIVSYCGEKCQKESRKLHEFECEVLSKTEDFVPFVLTHARLLVKVLLRMEYEGGLKKFKLCHPNHALTIHGMRSDIQRYDLREAPSPFLYVKEILDIVCSMYKNREKKMPAVPKLMDVYKRLVLISRFVVDVHGSQRGRAVYLGLSEIQHSCDANAVTMFSNGKLRIRASQDIAGDQIKVKFAPDEFLSTAERRRNLYVFFGLGSCDCRFCLDTDRDGKMTAALCLECGGAVPMHVDYAEELREFVLTSGRSNCSSCGAEAECFTFPEFVEAVNGAAAFLSNCAADLEESVDKWNRQLVMSCKMLDSLLTVFHKNNIWIARIHQVAVRAAIALRQWKIARFHAQVVVRIYTLFTTKDDLFLAMQNLTLGKLNWMLGDSNLARNLWKVSKETLKEFHTDDDPNYLKDIKPFIDPGDEPLTEEILLASFPLKLFSHPDATMRELTNPSGKRPTLKPGEIILTDKPFAHVLANKLRKERCDWCLAQTSVKRCSGCQWVYYCGNICQVSAWKRDHKFECSLIKKASPRELPSFARLMVKILFRLKKGEDLEEGKISKTRRRVFRDLMSHYPEIKEDPRRLEHFQAVSKVLEDFFRHSDFVLPNASELLGIFGRISVNCFNLVDGEFTVIGSAVYLAASIFDHSCDPNAVAIFNGHNLEIRSIKEIPDFDLNRVFISYIDQLQSTVDRKRELHSGYYFSAVDLSLCVIPVQACPKRRFPIPFLFEDKLEEIESELCAKCHKEISVEAISDFLDVQTFSREQLKIMKDTTYLDVCRGVLNRQSKLFHPVNIWRIRTLDAAFDAAINLELWSEALEYGRLSLDGYREYLGSHNPMYGLQLLRLAKLEFLLNEDAEAREHVKTAARILSNSHGTNHPFYSQQVLPLIMQACTLDTS</sequence>
<organism evidence="6">
    <name type="scientific">Notodromas monacha</name>
    <dbReference type="NCBI Taxonomy" id="399045"/>
    <lineage>
        <taxon>Eukaryota</taxon>
        <taxon>Metazoa</taxon>
        <taxon>Ecdysozoa</taxon>
        <taxon>Arthropoda</taxon>
        <taxon>Crustacea</taxon>
        <taxon>Oligostraca</taxon>
        <taxon>Ostracoda</taxon>
        <taxon>Podocopa</taxon>
        <taxon>Podocopida</taxon>
        <taxon>Cypridocopina</taxon>
        <taxon>Cypridoidea</taxon>
        <taxon>Cyprididae</taxon>
        <taxon>Notodromas</taxon>
    </lineage>
</organism>
<dbReference type="PANTHER" id="PTHR12197:SF251">
    <property type="entry name" value="EG:BACR7C10.4 PROTEIN"/>
    <property type="match status" value="1"/>
</dbReference>
<evidence type="ECO:0000313" key="6">
    <source>
        <dbReference type="EMBL" id="CAD7275315.1"/>
    </source>
</evidence>
<dbReference type="InterPro" id="IPR050869">
    <property type="entry name" value="H3K4_H4K5_MeTrfase"/>
</dbReference>
<dbReference type="InterPro" id="IPR011990">
    <property type="entry name" value="TPR-like_helical_dom_sf"/>
</dbReference>
<proteinExistence type="predicted"/>
<feature type="domain" description="MYND-type" evidence="5">
    <location>
        <begin position="529"/>
        <end position="567"/>
    </location>
</feature>
<dbReference type="SUPFAM" id="SSF82199">
    <property type="entry name" value="SET domain"/>
    <property type="match status" value="2"/>
</dbReference>
<dbReference type="InterPro" id="IPR002893">
    <property type="entry name" value="Znf_MYND"/>
</dbReference>
<evidence type="ECO:0000313" key="7">
    <source>
        <dbReference type="Proteomes" id="UP000678499"/>
    </source>
</evidence>
<dbReference type="Gene3D" id="1.25.40.10">
    <property type="entry name" value="Tetratricopeptide repeat domain"/>
    <property type="match status" value="2"/>
</dbReference>
<keyword evidence="7" id="KW-1185">Reference proteome</keyword>
<dbReference type="EMBL" id="OA882430">
    <property type="protein sequence ID" value="CAD7275315.1"/>
    <property type="molecule type" value="Genomic_DNA"/>
</dbReference>
<reference evidence="6" key="1">
    <citation type="submission" date="2020-11" db="EMBL/GenBank/DDBJ databases">
        <authorList>
            <person name="Tran Van P."/>
        </authorList>
    </citation>
    <scope>NUCLEOTIDE SEQUENCE</scope>
</reference>
<dbReference type="GO" id="GO:0008270">
    <property type="term" value="F:zinc ion binding"/>
    <property type="evidence" value="ECO:0007669"/>
    <property type="project" value="UniProtKB-KW"/>
</dbReference>
<dbReference type="PROSITE" id="PS01360">
    <property type="entry name" value="ZF_MYND_1"/>
    <property type="match status" value="1"/>
</dbReference>
<keyword evidence="1" id="KW-0479">Metal-binding</keyword>
<keyword evidence="3" id="KW-0862">Zinc</keyword>
<evidence type="ECO:0000256" key="3">
    <source>
        <dbReference type="ARBA" id="ARBA00022833"/>
    </source>
</evidence>
<dbReference type="Proteomes" id="UP000678499">
    <property type="component" value="Unassembled WGS sequence"/>
</dbReference>
<dbReference type="Gene3D" id="1.25.40.970">
    <property type="match status" value="1"/>
</dbReference>
<dbReference type="PROSITE" id="PS50865">
    <property type="entry name" value="ZF_MYND_2"/>
    <property type="match status" value="2"/>
</dbReference>
<accession>A0A7R9BIS1</accession>
<dbReference type="Gene3D" id="1.10.220.160">
    <property type="match status" value="1"/>
</dbReference>
<evidence type="ECO:0000259" key="5">
    <source>
        <dbReference type="PROSITE" id="PS50865"/>
    </source>
</evidence>
<keyword evidence="2 4" id="KW-0863">Zinc-finger</keyword>
<dbReference type="EMBL" id="CAJPEX010000393">
    <property type="protein sequence ID" value="CAG0915467.1"/>
    <property type="molecule type" value="Genomic_DNA"/>
</dbReference>
<dbReference type="Gene3D" id="2.170.270.10">
    <property type="entry name" value="SET domain"/>
    <property type="match status" value="2"/>
</dbReference>
<feature type="domain" description="MYND-type" evidence="5">
    <location>
        <begin position="36"/>
        <end position="74"/>
    </location>
</feature>